<dbReference type="EMBL" id="JAACJP010000003">
    <property type="protein sequence ID" value="KAF5385856.1"/>
    <property type="molecule type" value="Genomic_DNA"/>
</dbReference>
<dbReference type="SUPFAM" id="SSF56784">
    <property type="entry name" value="HAD-like"/>
    <property type="match status" value="1"/>
</dbReference>
<dbReference type="InterPro" id="IPR006353">
    <property type="entry name" value="HAD-SF_hydro_IIA_CECR5"/>
</dbReference>
<dbReference type="InterPro" id="IPR023214">
    <property type="entry name" value="HAD_sf"/>
</dbReference>
<accession>A0A8H5HMK9</accession>
<dbReference type="InterPro" id="IPR050324">
    <property type="entry name" value="CDP-alcohol_PTase-I"/>
</dbReference>
<dbReference type="Gene3D" id="3.40.50.1000">
    <property type="entry name" value="HAD superfamily/HAD-like"/>
    <property type="match status" value="2"/>
</dbReference>
<dbReference type="Proteomes" id="UP000565441">
    <property type="component" value="Unassembled WGS sequence"/>
</dbReference>
<dbReference type="NCBIfam" id="TIGR01460">
    <property type="entry name" value="HAD-SF-IIA"/>
    <property type="match status" value="1"/>
</dbReference>
<evidence type="ECO:0000313" key="1">
    <source>
        <dbReference type="EMBL" id="KAF5385856.1"/>
    </source>
</evidence>
<organism evidence="1 2">
    <name type="scientific">Tricholomella constricta</name>
    <dbReference type="NCBI Taxonomy" id="117010"/>
    <lineage>
        <taxon>Eukaryota</taxon>
        <taxon>Fungi</taxon>
        <taxon>Dikarya</taxon>
        <taxon>Basidiomycota</taxon>
        <taxon>Agaricomycotina</taxon>
        <taxon>Agaricomycetes</taxon>
        <taxon>Agaricomycetidae</taxon>
        <taxon>Agaricales</taxon>
        <taxon>Tricholomatineae</taxon>
        <taxon>Lyophyllaceae</taxon>
        <taxon>Tricholomella</taxon>
    </lineage>
</organism>
<protein>
    <submittedName>
        <fullName evidence="1">Uncharacterized protein</fullName>
    </submittedName>
</protein>
<keyword evidence="2" id="KW-1185">Reference proteome</keyword>
<dbReference type="PANTHER" id="PTHR14269:SF4">
    <property type="entry name" value="CAT EYE SYNDROME CRITICAL REGION PROTEIN 5"/>
    <property type="match status" value="1"/>
</dbReference>
<dbReference type="NCBIfam" id="TIGR01456">
    <property type="entry name" value="CECR5"/>
    <property type="match status" value="1"/>
</dbReference>
<dbReference type="InterPro" id="IPR036412">
    <property type="entry name" value="HAD-like_sf"/>
</dbReference>
<reference evidence="1 2" key="1">
    <citation type="journal article" date="2020" name="ISME J.">
        <title>Uncovering the hidden diversity of litter-decomposition mechanisms in mushroom-forming fungi.</title>
        <authorList>
            <person name="Floudas D."/>
            <person name="Bentzer J."/>
            <person name="Ahren D."/>
            <person name="Johansson T."/>
            <person name="Persson P."/>
            <person name="Tunlid A."/>
        </authorList>
    </citation>
    <scope>NUCLEOTIDE SEQUENCE [LARGE SCALE GENOMIC DNA]</scope>
    <source>
        <strain evidence="1 2">CBS 661.87</strain>
    </source>
</reference>
<dbReference type="Pfam" id="PF13242">
    <property type="entry name" value="Hydrolase_like"/>
    <property type="match status" value="1"/>
</dbReference>
<gene>
    <name evidence="1" type="ORF">D9615_002350</name>
</gene>
<dbReference type="PANTHER" id="PTHR14269">
    <property type="entry name" value="CDP-DIACYLGLYCEROL--GLYCEROL-3-PHOSPHATE 3-PHOSPHATIDYLTRANSFERASE-RELATED"/>
    <property type="match status" value="1"/>
</dbReference>
<comment type="caution">
    <text evidence="1">The sequence shown here is derived from an EMBL/GenBank/DDBJ whole genome shotgun (WGS) entry which is preliminary data.</text>
</comment>
<dbReference type="Pfam" id="PF13344">
    <property type="entry name" value="Hydrolase_6"/>
    <property type="match status" value="1"/>
</dbReference>
<dbReference type="GO" id="GO:0046474">
    <property type="term" value="P:glycerophospholipid biosynthetic process"/>
    <property type="evidence" value="ECO:0007669"/>
    <property type="project" value="TreeGrafter"/>
</dbReference>
<evidence type="ECO:0000313" key="2">
    <source>
        <dbReference type="Proteomes" id="UP000565441"/>
    </source>
</evidence>
<dbReference type="AlphaFoldDB" id="A0A8H5HMK9"/>
<proteinExistence type="predicted"/>
<sequence length="374" mass="41457">MQKTFSRATCLTRDIFRFQPTTITRRIHLEASRLARSKPPPLAFVFDIDGVLLQGPNVLPAAKRTLSLLDGDNPLGMKIPYILLTNGGGLSERDRCEKLTKQLGVQISSSQYIQAHTILRNLSQKYSDQPVLVLGGKLDAVRQVAEGYGFKKAYTTTDVLAWNSSVWPYRKASLAELEIAKSIDFSQTRVSAVFVFHDPQDWALDVQILCDVIQSNGFIGGPYVSPEQQIKEPIELVFCNPDLLWRSNFERPRLGQGAFKEAFQAVYKALTGSTYPYVQYGKPTAATYKFAATVLTDHVKEIYGSGELPHVYMVGDNPESDIAGANAADWSSILVRTGVFDPQQGPPSHKPTYLANDVEAAVKWAIDRELAKGL</sequence>
<name>A0A8H5HMK9_9AGAR</name>
<dbReference type="InterPro" id="IPR006357">
    <property type="entry name" value="HAD-SF_hydro_IIA"/>
</dbReference>
<dbReference type="GO" id="GO:0005739">
    <property type="term" value="C:mitochondrion"/>
    <property type="evidence" value="ECO:0007669"/>
    <property type="project" value="TreeGrafter"/>
</dbReference>
<dbReference type="OrthoDB" id="10251048at2759"/>